<evidence type="ECO:0000256" key="1">
    <source>
        <dbReference type="SAM" id="MobiDB-lite"/>
    </source>
</evidence>
<evidence type="ECO:0000313" key="2">
    <source>
        <dbReference type="EMBL" id="GAA5508894.1"/>
    </source>
</evidence>
<gene>
    <name evidence="2" type="ORF">Rcae01_04363</name>
</gene>
<keyword evidence="3" id="KW-1185">Reference proteome</keyword>
<proteinExistence type="predicted"/>
<feature type="region of interest" description="Disordered" evidence="1">
    <location>
        <begin position="1"/>
        <end position="34"/>
    </location>
</feature>
<organism evidence="2 3">
    <name type="scientific">Novipirellula caenicola</name>
    <dbReference type="NCBI Taxonomy" id="1536901"/>
    <lineage>
        <taxon>Bacteria</taxon>
        <taxon>Pseudomonadati</taxon>
        <taxon>Planctomycetota</taxon>
        <taxon>Planctomycetia</taxon>
        <taxon>Pirellulales</taxon>
        <taxon>Pirellulaceae</taxon>
        <taxon>Novipirellula</taxon>
    </lineage>
</organism>
<comment type="caution">
    <text evidence="2">The sequence shown here is derived from an EMBL/GenBank/DDBJ whole genome shotgun (WGS) entry which is preliminary data.</text>
</comment>
<protein>
    <submittedName>
        <fullName evidence="2">Uncharacterized protein</fullName>
    </submittedName>
</protein>
<evidence type="ECO:0000313" key="3">
    <source>
        <dbReference type="Proteomes" id="UP001416858"/>
    </source>
</evidence>
<dbReference type="Proteomes" id="UP001416858">
    <property type="component" value="Unassembled WGS sequence"/>
</dbReference>
<sequence length="34" mass="3890">MNYEELYQGQGPLPKGQRVPEGPQRKTMLSVTRT</sequence>
<dbReference type="EMBL" id="BAABRO010000011">
    <property type="protein sequence ID" value="GAA5508894.1"/>
    <property type="molecule type" value="Genomic_DNA"/>
</dbReference>
<name>A0ABP9VUS1_9BACT</name>
<accession>A0ABP9VUS1</accession>
<reference evidence="2 3" key="1">
    <citation type="submission" date="2024-02" db="EMBL/GenBank/DDBJ databases">
        <title>Rhodopirellula caenicola NBRC 110016.</title>
        <authorList>
            <person name="Ichikawa N."/>
            <person name="Katano-Makiyama Y."/>
            <person name="Hidaka K."/>
        </authorList>
    </citation>
    <scope>NUCLEOTIDE SEQUENCE [LARGE SCALE GENOMIC DNA]</scope>
    <source>
        <strain evidence="2 3">NBRC 110016</strain>
    </source>
</reference>